<dbReference type="InterPro" id="IPR018181">
    <property type="entry name" value="Heat_shock_70_CS"/>
</dbReference>
<dbReference type="GO" id="GO:0005524">
    <property type="term" value="F:ATP binding"/>
    <property type="evidence" value="ECO:0007669"/>
    <property type="project" value="UniProtKB-KW"/>
</dbReference>
<dbReference type="RefSeq" id="XP_030765719.1">
    <property type="nucleotide sequence ID" value="XM_030909859.1"/>
</dbReference>
<protein>
    <submittedName>
        <fullName evidence="5">Endoplasmic reticulum chaperone BiP-like</fullName>
    </submittedName>
</protein>
<keyword evidence="4" id="KW-1185">Reference proteome</keyword>
<dbReference type="Pfam" id="PF00012">
    <property type="entry name" value="HSP70"/>
    <property type="match status" value="1"/>
</dbReference>
<sequence>MAGAPVIGIDLGTSYSAAAVYRDGRAEIIPNKNGERLTPSYIFYDPSSLEVAVGTAADHLAMKCINNFIFDAKRIIGRKFDDAYVQKLKNRSEYKFKIVRGEDDKAEYEIKHGDLTVHISPEQACSEILKYLRESASDFLEAEVTEALISVPAHFSNAQRAATKTAAELAGLKVLKLISEPVAGAIYYTKEKRDIEGTFLVFDMGGGTLDVSIIVVSKKKFEVLSVEGDTFLGGRDYDNVLVDYFI</sequence>
<dbReference type="GeneID" id="115889774"/>
<dbReference type="AlphaFoldDB" id="A0A6J2YR11"/>
<evidence type="ECO:0000313" key="5">
    <source>
        <dbReference type="RefSeq" id="XP_030765719.1"/>
    </source>
</evidence>
<dbReference type="PRINTS" id="PR00301">
    <property type="entry name" value="HEATSHOCK70"/>
</dbReference>
<dbReference type="SUPFAM" id="SSF53067">
    <property type="entry name" value="Actin-like ATPase domain"/>
    <property type="match status" value="2"/>
</dbReference>
<accession>A0A6J2YR11</accession>
<dbReference type="FunFam" id="3.30.30.30:FF:000003">
    <property type="entry name" value="Heat shock protein 9"/>
    <property type="match status" value="1"/>
</dbReference>
<dbReference type="KEGG" id="soy:115889774"/>
<dbReference type="PANTHER" id="PTHR19375">
    <property type="entry name" value="HEAT SHOCK PROTEIN 70KDA"/>
    <property type="match status" value="1"/>
</dbReference>
<dbReference type="PROSITE" id="PS00297">
    <property type="entry name" value="HSP70_1"/>
    <property type="match status" value="1"/>
</dbReference>
<evidence type="ECO:0000256" key="3">
    <source>
        <dbReference type="ARBA" id="ARBA00022840"/>
    </source>
</evidence>
<reference evidence="5" key="1">
    <citation type="submission" date="2025-08" db="UniProtKB">
        <authorList>
            <consortium name="RefSeq"/>
        </authorList>
    </citation>
    <scope>IDENTIFICATION</scope>
    <source>
        <tissue evidence="5">Gonads</tissue>
    </source>
</reference>
<evidence type="ECO:0000256" key="2">
    <source>
        <dbReference type="ARBA" id="ARBA00022741"/>
    </source>
</evidence>
<proteinExistence type="inferred from homology"/>
<dbReference type="Gene3D" id="3.30.420.40">
    <property type="match status" value="2"/>
</dbReference>
<dbReference type="InterPro" id="IPR043129">
    <property type="entry name" value="ATPase_NBD"/>
</dbReference>
<gene>
    <name evidence="5" type="primary">LOC115889774</name>
</gene>
<dbReference type="PROSITE" id="PS00329">
    <property type="entry name" value="HSP70_2"/>
    <property type="match status" value="1"/>
</dbReference>
<dbReference type="GO" id="GO:0140662">
    <property type="term" value="F:ATP-dependent protein folding chaperone"/>
    <property type="evidence" value="ECO:0007669"/>
    <property type="project" value="InterPro"/>
</dbReference>
<dbReference type="InParanoid" id="A0A6J2YR11"/>
<keyword evidence="3" id="KW-0067">ATP-binding</keyword>
<evidence type="ECO:0000256" key="1">
    <source>
        <dbReference type="ARBA" id="ARBA00007381"/>
    </source>
</evidence>
<keyword evidence="2" id="KW-0547">Nucleotide-binding</keyword>
<dbReference type="Proteomes" id="UP000504635">
    <property type="component" value="Unplaced"/>
</dbReference>
<name>A0A6J2YR11_SITOR</name>
<comment type="similarity">
    <text evidence="1">Belongs to the heat shock protein 70 family.</text>
</comment>
<dbReference type="OrthoDB" id="6718630at2759"/>
<evidence type="ECO:0000313" key="4">
    <source>
        <dbReference type="Proteomes" id="UP000504635"/>
    </source>
</evidence>
<organism evidence="4 5">
    <name type="scientific">Sitophilus oryzae</name>
    <name type="common">Rice weevil</name>
    <name type="synonym">Curculio oryzae</name>
    <dbReference type="NCBI Taxonomy" id="7048"/>
    <lineage>
        <taxon>Eukaryota</taxon>
        <taxon>Metazoa</taxon>
        <taxon>Ecdysozoa</taxon>
        <taxon>Arthropoda</taxon>
        <taxon>Hexapoda</taxon>
        <taxon>Insecta</taxon>
        <taxon>Pterygota</taxon>
        <taxon>Neoptera</taxon>
        <taxon>Endopterygota</taxon>
        <taxon>Coleoptera</taxon>
        <taxon>Polyphaga</taxon>
        <taxon>Cucujiformia</taxon>
        <taxon>Curculionidae</taxon>
        <taxon>Dryophthorinae</taxon>
        <taxon>Sitophilus</taxon>
    </lineage>
</organism>
<dbReference type="InterPro" id="IPR013126">
    <property type="entry name" value="Hsp_70_fam"/>
</dbReference>